<dbReference type="STRING" id="418985.A0A1V9XUC3"/>
<dbReference type="GO" id="GO:0006820">
    <property type="term" value="P:monoatomic anion transport"/>
    <property type="evidence" value="ECO:0007669"/>
    <property type="project" value="TreeGrafter"/>
</dbReference>
<dbReference type="FunFam" id="1.20.1250.20:FF:000003">
    <property type="entry name" value="Solute carrier family 17 member 3"/>
    <property type="match status" value="1"/>
</dbReference>
<dbReference type="PANTHER" id="PTHR11662">
    <property type="entry name" value="SOLUTE CARRIER FAMILY 17"/>
    <property type="match status" value="1"/>
</dbReference>
<feature type="transmembrane region" description="Helical" evidence="8">
    <location>
        <begin position="116"/>
        <end position="136"/>
    </location>
</feature>
<comment type="subcellular location">
    <subcellularLocation>
        <location evidence="1">Membrane</location>
        <topology evidence="1">Multi-pass membrane protein</topology>
    </subcellularLocation>
</comment>
<feature type="transmembrane region" description="Helical" evidence="8">
    <location>
        <begin position="339"/>
        <end position="369"/>
    </location>
</feature>
<evidence type="ECO:0000313" key="10">
    <source>
        <dbReference type="EMBL" id="OQR77079.1"/>
    </source>
</evidence>
<sequence>MTVDISDHHLSKLQIDCTTSGSSPMSTRKKTSWIQYRYVLIILGFFGLTAVYGMRVNLNVAMVAMVNSSAVTKKQITGNCPTHSITTPSVIASNNTNTFDSFNVRHGKVGPFTWDLYTQGVILGAFYYGYIITPIPGGRMAEKYGAKWLFGCGTLLTGLLSLLIPAASTYGGATGLVIVRILQGLGEGVTYPAIEAQIAHWVPINQRATAISLIHTGGFFGVAIGMYISGVLAASDILGGWPSIFYFFGIVTAFWFVLWALLISNRPDDHPWASQEEIDLILSDLGDQKPSHNGLYSAVPYTGAIVAGALSGPAADWLRRNQYMTGTNIRKLCNGLAHLIPSIMLISVVKVAGCDGSLSLVLFITAGTIRGISEAGYMSIPVDMAPDYAGTILGICVCIGNTTGFLVPWITGAIIETQNTTTTWSYIFYLAGGIGLVTGVMFQLFASAEVQEWGLVSKGTSSDEGTSGSNSYEPPRNTDKTILTSPI</sequence>
<evidence type="ECO:0000256" key="7">
    <source>
        <dbReference type="SAM" id="MobiDB-lite"/>
    </source>
</evidence>
<dbReference type="OrthoDB" id="2985014at2759"/>
<dbReference type="Proteomes" id="UP000192247">
    <property type="component" value="Unassembled WGS sequence"/>
</dbReference>
<dbReference type="EMBL" id="MNPL01003967">
    <property type="protein sequence ID" value="OQR77079.1"/>
    <property type="molecule type" value="Genomic_DNA"/>
</dbReference>
<evidence type="ECO:0000256" key="5">
    <source>
        <dbReference type="ARBA" id="ARBA00022989"/>
    </source>
</evidence>
<dbReference type="GO" id="GO:0016020">
    <property type="term" value="C:membrane"/>
    <property type="evidence" value="ECO:0007669"/>
    <property type="project" value="UniProtKB-SubCell"/>
</dbReference>
<feature type="domain" description="Major facilitator superfamily (MFS) profile" evidence="9">
    <location>
        <begin position="39"/>
        <end position="487"/>
    </location>
</feature>
<evidence type="ECO:0000256" key="2">
    <source>
        <dbReference type="ARBA" id="ARBA00022448"/>
    </source>
</evidence>
<dbReference type="AlphaFoldDB" id="A0A1V9XUC3"/>
<evidence type="ECO:0000256" key="8">
    <source>
        <dbReference type="SAM" id="Phobius"/>
    </source>
</evidence>
<feature type="transmembrane region" description="Helical" evidence="8">
    <location>
        <begin position="244"/>
        <end position="262"/>
    </location>
</feature>
<comment type="caution">
    <text evidence="10">The sequence shown here is derived from an EMBL/GenBank/DDBJ whole genome shotgun (WGS) entry which is preliminary data.</text>
</comment>
<reference evidence="10 11" key="1">
    <citation type="journal article" date="2017" name="Gigascience">
        <title>Draft genome of the honey bee ectoparasitic mite, Tropilaelaps mercedesae, is shaped by the parasitic life history.</title>
        <authorList>
            <person name="Dong X."/>
            <person name="Armstrong S.D."/>
            <person name="Xia D."/>
            <person name="Makepeace B.L."/>
            <person name="Darby A.C."/>
            <person name="Kadowaki T."/>
        </authorList>
    </citation>
    <scope>NUCLEOTIDE SEQUENCE [LARGE SCALE GENOMIC DNA]</scope>
    <source>
        <strain evidence="10">Wuxi-XJTLU</strain>
    </source>
</reference>
<feature type="transmembrane region" description="Helical" evidence="8">
    <location>
        <begin position="298"/>
        <end position="318"/>
    </location>
</feature>
<dbReference type="InterPro" id="IPR020846">
    <property type="entry name" value="MFS_dom"/>
</dbReference>
<dbReference type="Pfam" id="PF07690">
    <property type="entry name" value="MFS_1"/>
    <property type="match status" value="1"/>
</dbReference>
<keyword evidence="2" id="KW-0813">Transport</keyword>
<keyword evidence="5 8" id="KW-1133">Transmembrane helix</keyword>
<dbReference type="InterPro" id="IPR036259">
    <property type="entry name" value="MFS_trans_sf"/>
</dbReference>
<feature type="transmembrane region" description="Helical" evidence="8">
    <location>
        <begin position="389"/>
        <end position="414"/>
    </location>
</feature>
<dbReference type="InterPro" id="IPR011701">
    <property type="entry name" value="MFS"/>
</dbReference>
<accession>A0A1V9XUC3</accession>
<dbReference type="GO" id="GO:0015293">
    <property type="term" value="F:symporter activity"/>
    <property type="evidence" value="ECO:0007669"/>
    <property type="project" value="UniProtKB-KW"/>
</dbReference>
<evidence type="ECO:0000313" key="11">
    <source>
        <dbReference type="Proteomes" id="UP000192247"/>
    </source>
</evidence>
<dbReference type="Gene3D" id="1.20.1250.20">
    <property type="entry name" value="MFS general substrate transporter like domains"/>
    <property type="match status" value="2"/>
</dbReference>
<keyword evidence="6 8" id="KW-0472">Membrane</keyword>
<feature type="transmembrane region" description="Helical" evidence="8">
    <location>
        <begin position="148"/>
        <end position="167"/>
    </location>
</feature>
<feature type="region of interest" description="Disordered" evidence="7">
    <location>
        <begin position="458"/>
        <end position="487"/>
    </location>
</feature>
<proteinExistence type="predicted"/>
<evidence type="ECO:0000259" key="9">
    <source>
        <dbReference type="PROSITE" id="PS50850"/>
    </source>
</evidence>
<protein>
    <submittedName>
        <fullName evidence="10">Sialin-like</fullName>
    </submittedName>
</protein>
<name>A0A1V9XUC3_9ACAR</name>
<feature type="transmembrane region" description="Helical" evidence="8">
    <location>
        <begin position="36"/>
        <end position="54"/>
    </location>
</feature>
<evidence type="ECO:0000256" key="6">
    <source>
        <dbReference type="ARBA" id="ARBA00023136"/>
    </source>
</evidence>
<dbReference type="InterPro" id="IPR050382">
    <property type="entry name" value="MFS_Na/Anion_cotransporter"/>
</dbReference>
<gene>
    <name evidence="10" type="ORF">BIW11_07342</name>
</gene>
<dbReference type="PROSITE" id="PS50850">
    <property type="entry name" value="MFS"/>
    <property type="match status" value="1"/>
</dbReference>
<keyword evidence="4" id="KW-0769">Symport</keyword>
<keyword evidence="11" id="KW-1185">Reference proteome</keyword>
<evidence type="ECO:0000256" key="4">
    <source>
        <dbReference type="ARBA" id="ARBA00022847"/>
    </source>
</evidence>
<dbReference type="InParanoid" id="A0A1V9XUC3"/>
<dbReference type="SUPFAM" id="SSF103473">
    <property type="entry name" value="MFS general substrate transporter"/>
    <property type="match status" value="1"/>
</dbReference>
<dbReference type="PANTHER" id="PTHR11662:SF399">
    <property type="entry name" value="FI19708P1-RELATED"/>
    <property type="match status" value="1"/>
</dbReference>
<organism evidence="10 11">
    <name type="scientific">Tropilaelaps mercedesae</name>
    <dbReference type="NCBI Taxonomy" id="418985"/>
    <lineage>
        <taxon>Eukaryota</taxon>
        <taxon>Metazoa</taxon>
        <taxon>Ecdysozoa</taxon>
        <taxon>Arthropoda</taxon>
        <taxon>Chelicerata</taxon>
        <taxon>Arachnida</taxon>
        <taxon>Acari</taxon>
        <taxon>Parasitiformes</taxon>
        <taxon>Mesostigmata</taxon>
        <taxon>Gamasina</taxon>
        <taxon>Dermanyssoidea</taxon>
        <taxon>Laelapidae</taxon>
        <taxon>Tropilaelaps</taxon>
    </lineage>
</organism>
<evidence type="ECO:0000256" key="3">
    <source>
        <dbReference type="ARBA" id="ARBA00022692"/>
    </source>
</evidence>
<feature type="transmembrane region" description="Helical" evidence="8">
    <location>
        <begin position="426"/>
        <end position="446"/>
    </location>
</feature>
<feature type="compositionally biased region" description="Polar residues" evidence="7">
    <location>
        <begin position="458"/>
        <end position="472"/>
    </location>
</feature>
<evidence type="ECO:0000256" key="1">
    <source>
        <dbReference type="ARBA" id="ARBA00004141"/>
    </source>
</evidence>
<keyword evidence="3 8" id="KW-0812">Transmembrane</keyword>
<feature type="transmembrane region" description="Helical" evidence="8">
    <location>
        <begin position="210"/>
        <end position="232"/>
    </location>
</feature>